<dbReference type="AlphaFoldDB" id="A0A650AFU5"/>
<organism evidence="2">
    <name type="scientific">Morchella importuna</name>
    <dbReference type="NCBI Taxonomy" id="1174673"/>
    <lineage>
        <taxon>Eukaryota</taxon>
        <taxon>Fungi</taxon>
        <taxon>Dikarya</taxon>
        <taxon>Ascomycota</taxon>
        <taxon>Pezizomycotina</taxon>
        <taxon>Pezizomycetes</taxon>
        <taxon>Pezizales</taxon>
        <taxon>Morchellaceae</taxon>
        <taxon>Morchella</taxon>
    </lineage>
</organism>
<dbReference type="InterPro" id="IPR027434">
    <property type="entry name" value="Homing_endonucl"/>
</dbReference>
<protein>
    <recommendedName>
        <fullName evidence="1">Homing endonuclease LAGLIDADG domain-containing protein</fullName>
    </recommendedName>
</protein>
<keyword evidence="2" id="KW-0496">Mitochondrion</keyword>
<dbReference type="InterPro" id="IPR004860">
    <property type="entry name" value="LAGLIDADG_dom"/>
</dbReference>
<dbReference type="GO" id="GO:0005739">
    <property type="term" value="C:mitochondrion"/>
    <property type="evidence" value="ECO:0007669"/>
    <property type="project" value="UniProtKB-ARBA"/>
</dbReference>
<evidence type="ECO:0000259" key="1">
    <source>
        <dbReference type="Pfam" id="PF00961"/>
    </source>
</evidence>
<geneLocation type="mitochondrion" evidence="2"/>
<name>A0A650AFU5_9PEZI</name>
<dbReference type="GO" id="GO:0004519">
    <property type="term" value="F:endonuclease activity"/>
    <property type="evidence" value="ECO:0007669"/>
    <property type="project" value="InterPro"/>
</dbReference>
<sequence length="321" mass="36860">MRRPGAFVSGVVLANASLDIAFHDTVLIDRPPSLSLSEREGGYRKVALFIPGPHPSSLIHCHRQWTERRAIKKNEDSKESDAEYIKMFWVGLMDGDGSIQVNHWRNQSLQYRLVIKLSNITSNYNMLIKIAKVIGGSVRITGKGKDVIWVVNRKETIQEIISIFDTYPPLTSKKICQLEFLKTCLLENSVDSYLSKRNSKYINQLAILNSDPFGLERNSFALPDYFKGWLSGFIEAEGCFSIRKSNNHSFSIGQNDDLYLINAIKQFLGTTNIVRNPYRSFYSLEIYKKETLKILINHFNNYPLLGEKAESFQKFNQKFKQ</sequence>
<dbReference type="InterPro" id="IPR051289">
    <property type="entry name" value="LAGLIDADG_Endonuclease"/>
</dbReference>
<dbReference type="RefSeq" id="YP_009722392.1">
    <property type="nucleotide sequence ID" value="NC_045397.1"/>
</dbReference>
<dbReference type="Gene3D" id="3.10.28.10">
    <property type="entry name" value="Homing endonucleases"/>
    <property type="match status" value="2"/>
</dbReference>
<feature type="domain" description="Homing endonuclease LAGLIDADG" evidence="1">
    <location>
        <begin position="89"/>
        <end position="183"/>
    </location>
</feature>
<dbReference type="EMBL" id="MK527108">
    <property type="protein sequence ID" value="QGN66794.1"/>
    <property type="molecule type" value="Genomic_DNA"/>
</dbReference>
<dbReference type="SUPFAM" id="SSF55608">
    <property type="entry name" value="Homing endonucleases"/>
    <property type="match status" value="2"/>
</dbReference>
<gene>
    <name evidence="2" type="primary">orf321</name>
</gene>
<dbReference type="PANTHER" id="PTHR36181">
    <property type="entry name" value="INTRON-ENCODED ENDONUCLEASE AI3-RELATED"/>
    <property type="match status" value="1"/>
</dbReference>
<dbReference type="PANTHER" id="PTHR36181:SF2">
    <property type="entry name" value="INTRON-ENCODED ENDONUCLEASE AI3-RELATED"/>
    <property type="match status" value="1"/>
</dbReference>
<accession>A0A650AFU5</accession>
<reference evidence="2" key="1">
    <citation type="submission" date="2019-02" db="EMBL/GenBank/DDBJ databases">
        <title>The largest mitochondrial genome of Morchella importuna (272.2 kb) among fungi reservoir of numerous mitochondrial ORFs, repeatitive sequences and nuclear genome horizontal transfer.</title>
        <authorList>
            <person name="Liu W."/>
            <person name="Bian Y."/>
        </authorList>
    </citation>
    <scope>NUCLEOTIDE SEQUENCE</scope>
</reference>
<feature type="domain" description="Homing endonuclease LAGLIDADG" evidence="1">
    <location>
        <begin position="230"/>
        <end position="317"/>
    </location>
</feature>
<dbReference type="GeneID" id="42906117"/>
<evidence type="ECO:0000313" key="2">
    <source>
        <dbReference type="EMBL" id="QGN66794.1"/>
    </source>
</evidence>
<proteinExistence type="predicted"/>
<dbReference type="Pfam" id="PF00961">
    <property type="entry name" value="LAGLIDADG_1"/>
    <property type="match status" value="2"/>
</dbReference>